<dbReference type="EMBL" id="BAABXL010000001">
    <property type="protein sequence ID" value="GAA6267785.1"/>
    <property type="molecule type" value="Genomic_DNA"/>
</dbReference>
<protein>
    <submittedName>
        <fullName evidence="1">Uncharacterized protein</fullName>
    </submittedName>
</protein>
<reference evidence="1 2" key="1">
    <citation type="submission" date="2024-04" db="EMBL/GenBank/DDBJ databases">
        <title>Defined microbial consortia suppress multidrug-resistant proinflammatory Enterobacteriaceae via ecological control.</title>
        <authorList>
            <person name="Furuichi M."/>
            <person name="Kawaguchi T."/>
            <person name="Pust M."/>
            <person name="Yasuma K."/>
            <person name="Plichta D."/>
            <person name="Hasegawa N."/>
            <person name="Ohya T."/>
            <person name="Bhattarai S."/>
            <person name="Sasajima S."/>
            <person name="Aoto Y."/>
            <person name="Tuganbaev T."/>
            <person name="Yaginuma M."/>
            <person name="Ueda M."/>
            <person name="Okahashi N."/>
            <person name="Amafuji K."/>
            <person name="Kiridooshi Y."/>
            <person name="Sugita K."/>
            <person name="Strazar M."/>
            <person name="Skelly A."/>
            <person name="Suda W."/>
            <person name="Hattori M."/>
            <person name="Nakamoto N."/>
            <person name="Caballero S."/>
            <person name="Norman J."/>
            <person name="Olle B."/>
            <person name="Tanoue T."/>
            <person name="Arita M."/>
            <person name="Bucci V."/>
            <person name="Atarashi K."/>
            <person name="Xavier R."/>
            <person name="Honda K."/>
        </authorList>
    </citation>
    <scope>NUCLEOTIDE SEQUENCE [LARGE SCALE GENOMIC DNA]</scope>
    <source>
        <strain evidence="2">f13</strain>
    </source>
</reference>
<comment type="caution">
    <text evidence="1">The sequence shown here is derived from an EMBL/GenBank/DDBJ whole genome shotgun (WGS) entry which is preliminary data.</text>
</comment>
<name>A0ABQ0AUT1_9FIRM</name>
<organism evidence="1 2">
    <name type="scientific">Enterocloster alcoholdehydrogenati</name>
    <dbReference type="NCBI Taxonomy" id="2547410"/>
    <lineage>
        <taxon>Bacteria</taxon>
        <taxon>Bacillati</taxon>
        <taxon>Bacillota</taxon>
        <taxon>Clostridia</taxon>
        <taxon>Lachnospirales</taxon>
        <taxon>Lachnospiraceae</taxon>
        <taxon>Enterocloster</taxon>
    </lineage>
</organism>
<evidence type="ECO:0000313" key="1">
    <source>
        <dbReference type="EMBL" id="GAA6267785.1"/>
    </source>
</evidence>
<accession>A0ABQ0AUT1</accession>
<keyword evidence="2" id="KW-1185">Reference proteome</keyword>
<gene>
    <name evidence="1" type="ORF">F130042H8_08450</name>
</gene>
<proteinExistence type="predicted"/>
<sequence length="104" mass="10174">MAVDAGDSMTMTAEVLMTDAADAAVEAEAPMTGAADAAETPMTGAAVMAEIPGADAEIIRMTENAVRSGKVSGTAGAVATGRAFAMPPGAGIPETASAAEIKFL</sequence>
<dbReference type="Proteomes" id="UP001600894">
    <property type="component" value="Unassembled WGS sequence"/>
</dbReference>
<evidence type="ECO:0000313" key="2">
    <source>
        <dbReference type="Proteomes" id="UP001600894"/>
    </source>
</evidence>